<evidence type="ECO:0000313" key="2">
    <source>
        <dbReference type="Proteomes" id="UP001292079"/>
    </source>
</evidence>
<keyword evidence="2" id="KW-1185">Reference proteome</keyword>
<protein>
    <submittedName>
        <fullName evidence="1">Uncharacterized protein</fullName>
    </submittedName>
</protein>
<reference evidence="1" key="1">
    <citation type="submission" date="2022-04" db="EMBL/GenBank/DDBJ databases">
        <authorList>
            <person name="Xu L."/>
            <person name="Lv Z."/>
        </authorList>
    </citation>
    <scope>NUCLEOTIDE SEQUENCE</scope>
    <source>
        <strain evidence="1">LV_2022a</strain>
    </source>
</reference>
<name>A0AAE1ZIN4_SCHME</name>
<sequence length="837" mass="94280">MEAFPFGGKRLDINNTDSTVLLYDGPDRTVRSVYETDSSYLEINEILNNSTSHRSLVYAVKSPLKNPVANSHDTSIESLMGYENSSRCDGYGLTNATSQLWFEEIIKRLSCLMETSKDKLISIMELSDTGSCIPSQSSSSQQDFNDFSVELGIAAYTNSLTLEHWRHCLKDLTGQLISPVIFACLDILSKWPDNIDHQWEVCERNCLPNSFLSIAISYFKSFQCYCIPKATELLLDCIFCSCPNAELLATMNSLLQGWINSVSSCDENKTSLFDKTYCRNITHSNSSIDRDNPHSISPPPLTAHLKDINTSYKKVQNHLTSKAFAPFDTNSFCEYQPISPIVHFQIFRARTSDPGHKCEHSSNLSIQTGKSRRYTISGSFRDELHYINGCLKPSRLLNSNKFKSKRKSLTTVYAQRSNCHSYRLSDGISTNTSTHYRWRILESYDLALVCQLVLLFLPPVIFSRLKIMVDLLRRVLSNHERLASWLADSGSYENAENKHRSILKSDTTSTLEITLRVLVKHFGPLLLRVSSDLNVGETSASRTATTRIRWRECLLCLLLCDEENFLLTSPSDLQSCLRSVNKNIGNDNLKEEQENILHIKELIGLISSKSHASRKSHLAHLSSPSPSSGHIALPACIPSLKSALNIAGDSKGLKLNSLVNPIEFASTPAKNVRSSSLECSSRSVDNLNCRRILDQNNLDIGNLSLKSCSTELIHDESLGQSGQWSAESSFTGSTSSIFFQSDPKRLALLGNTAHLIKLLNQILNDRDMNPRRKMKCIQDFRKSHPDVFWLRFGTEEKADSYLSRLQRRIDSQIQPSVFGRITNALRRRIHSPVKQQE</sequence>
<comment type="caution">
    <text evidence="1">The sequence shown here is derived from an EMBL/GenBank/DDBJ whole genome shotgun (WGS) entry which is preliminary data.</text>
</comment>
<dbReference type="EMBL" id="JALJAT010000001">
    <property type="protein sequence ID" value="KAK4474557.1"/>
    <property type="molecule type" value="Genomic_DNA"/>
</dbReference>
<gene>
    <name evidence="1" type="ORF">MN116_001700</name>
</gene>
<organism evidence="1 2">
    <name type="scientific">Schistosoma mekongi</name>
    <name type="common">Parasitic worm</name>
    <dbReference type="NCBI Taxonomy" id="38744"/>
    <lineage>
        <taxon>Eukaryota</taxon>
        <taxon>Metazoa</taxon>
        <taxon>Spiralia</taxon>
        <taxon>Lophotrochozoa</taxon>
        <taxon>Platyhelminthes</taxon>
        <taxon>Trematoda</taxon>
        <taxon>Digenea</taxon>
        <taxon>Strigeidida</taxon>
        <taxon>Schistosomatoidea</taxon>
        <taxon>Schistosomatidae</taxon>
        <taxon>Schistosoma</taxon>
    </lineage>
</organism>
<evidence type="ECO:0000313" key="1">
    <source>
        <dbReference type="EMBL" id="KAK4474557.1"/>
    </source>
</evidence>
<dbReference type="Proteomes" id="UP001292079">
    <property type="component" value="Unassembled WGS sequence"/>
</dbReference>
<accession>A0AAE1ZIN4</accession>
<reference evidence="1" key="2">
    <citation type="journal article" date="2023" name="Infect Dis Poverty">
        <title>Chromosome-scale genome of the human blood fluke Schistosoma mekongi and its implications for public health.</title>
        <authorList>
            <person name="Zhou M."/>
            <person name="Xu L."/>
            <person name="Xu D."/>
            <person name="Chen W."/>
            <person name="Khan J."/>
            <person name="Hu Y."/>
            <person name="Huang H."/>
            <person name="Wei H."/>
            <person name="Zhang Y."/>
            <person name="Chusongsang P."/>
            <person name="Tanasarnprasert K."/>
            <person name="Hu X."/>
            <person name="Limpanont Y."/>
            <person name="Lv Z."/>
        </authorList>
    </citation>
    <scope>NUCLEOTIDE SEQUENCE</scope>
    <source>
        <strain evidence="1">LV_2022a</strain>
    </source>
</reference>
<dbReference type="AlphaFoldDB" id="A0AAE1ZIN4"/>
<proteinExistence type="predicted"/>